<keyword evidence="1" id="KW-1133">Transmembrane helix</keyword>
<dbReference type="PIRSF" id="PIRSF016482">
    <property type="entry name" value="PilO"/>
    <property type="match status" value="1"/>
</dbReference>
<dbReference type="Gene3D" id="1.10.287.540">
    <property type="entry name" value="Helix hairpin bin"/>
    <property type="match status" value="1"/>
</dbReference>
<dbReference type="OrthoDB" id="9802133at2"/>
<dbReference type="InterPro" id="IPR014717">
    <property type="entry name" value="Transl_elong_EF1B/ribsomal_bS6"/>
</dbReference>
<name>A0A1N7Q4I3_9GAMM</name>
<dbReference type="RefSeq" id="WP_076517900.1">
    <property type="nucleotide sequence ID" value="NZ_FTOH01000013.1"/>
</dbReference>
<dbReference type="GO" id="GO:0043107">
    <property type="term" value="P:type IV pilus-dependent motility"/>
    <property type="evidence" value="ECO:0007669"/>
    <property type="project" value="InterPro"/>
</dbReference>
<dbReference type="PANTHER" id="PTHR39555">
    <property type="entry name" value="FIMBRIAL ASSEMBLY PROTEIN PILO-LIKE PROTEIN-RELATED"/>
    <property type="match status" value="1"/>
</dbReference>
<feature type="transmembrane region" description="Helical" evidence="1">
    <location>
        <begin position="33"/>
        <end position="55"/>
    </location>
</feature>
<dbReference type="Proteomes" id="UP000185639">
    <property type="component" value="Unassembled WGS sequence"/>
</dbReference>
<dbReference type="EMBL" id="FTOH01000013">
    <property type="protein sequence ID" value="SIT17507.1"/>
    <property type="molecule type" value="Genomic_DNA"/>
</dbReference>
<evidence type="ECO:0000313" key="2">
    <source>
        <dbReference type="EMBL" id="SIT17507.1"/>
    </source>
</evidence>
<accession>A0A1N7Q4I3</accession>
<dbReference type="InterPro" id="IPR007445">
    <property type="entry name" value="PilO"/>
</dbReference>
<gene>
    <name evidence="2" type="ORF">SAMN05421686_11338</name>
</gene>
<keyword evidence="1" id="KW-0812">Transmembrane</keyword>
<dbReference type="Pfam" id="PF04350">
    <property type="entry name" value="PilO"/>
    <property type="match status" value="1"/>
</dbReference>
<dbReference type="PANTHER" id="PTHR39555:SF1">
    <property type="entry name" value="TYPE IV PILUS INNER MEMBRANE COMPONENT PILO"/>
    <property type="match status" value="1"/>
</dbReference>
<dbReference type="GO" id="GO:0043683">
    <property type="term" value="P:type IV pilus assembly"/>
    <property type="evidence" value="ECO:0007669"/>
    <property type="project" value="InterPro"/>
</dbReference>
<organism evidence="2 3">
    <name type="scientific">Thalassolituus maritimus</name>
    <dbReference type="NCBI Taxonomy" id="484498"/>
    <lineage>
        <taxon>Bacteria</taxon>
        <taxon>Pseudomonadati</taxon>
        <taxon>Pseudomonadota</taxon>
        <taxon>Gammaproteobacteria</taxon>
        <taxon>Oceanospirillales</taxon>
        <taxon>Oceanospirillaceae</taxon>
        <taxon>Thalassolituus</taxon>
    </lineage>
</organism>
<reference evidence="3" key="1">
    <citation type="submission" date="2017-01" db="EMBL/GenBank/DDBJ databases">
        <authorList>
            <person name="Varghese N."/>
            <person name="Submissions S."/>
        </authorList>
    </citation>
    <scope>NUCLEOTIDE SEQUENCE [LARGE SCALE GENOMIC DNA]</scope>
    <source>
        <strain evidence="3">DSM 24913</strain>
    </source>
</reference>
<dbReference type="AlphaFoldDB" id="A0A1N7Q4I3"/>
<dbReference type="Gene3D" id="3.30.70.60">
    <property type="match status" value="1"/>
</dbReference>
<keyword evidence="3" id="KW-1185">Reference proteome</keyword>
<keyword evidence="1" id="KW-0472">Membrane</keyword>
<dbReference type="STRING" id="484498.SAMN05421686_11338"/>
<proteinExistence type="predicted"/>
<sequence length="210" mass="23379">MADNKATMGSMLEQIQGFDLSDIEFDKIGSWPLIGKVAFCALIVLGLALFSYFFLIDGERASLDRLESQEQQLKRDFENKAFRVANLSEYKAQMVEMENSFGSLLKQLPKDTEVPGLIDDISATALNAGLNLKKIDPSDMVSSEFYKELPINIEVSGGYHEMGAFVSGVASLPRIVTLHDFSISKGDRQEQLSMKILAKTYQYDAESKGR</sequence>
<protein>
    <submittedName>
        <fullName evidence="2">Type IV pilus assembly protein PilO</fullName>
    </submittedName>
</protein>
<evidence type="ECO:0000256" key="1">
    <source>
        <dbReference type="SAM" id="Phobius"/>
    </source>
</evidence>
<evidence type="ECO:0000313" key="3">
    <source>
        <dbReference type="Proteomes" id="UP000185639"/>
    </source>
</evidence>